<sequence>MRLSKLIPVGLAAAGILLLSGCGTKNKENAVTVVGSTAMQPLVQKAGSDFQAEHKNYTITVQGGGSGTGLSQAETGAVNVGNSDIFAEQKDGIHANKLKDHQVAVVGIAPVANEENGVKNLTEQQLEKIFTGKIKNWKEVGGKDLPIIVINRAQGSGTRKTFETKVLKGQQPVKSQEQDSNGTVKKIVQNTPGTISYLSLPYLNKQIKTLSVDGVEPTAANITTNKWEIWSYEHMYTSKHPSKATQAFIDYLMSKPVQSKLVKEAGYVSVHDMKVHMTPDNQVLPGRQ</sequence>
<comment type="function">
    <text evidence="1">Part of the ABC transporter complex PstSACB involved in phosphate import.</text>
</comment>
<feature type="domain" description="PBP" evidence="13">
    <location>
        <begin position="29"/>
        <end position="255"/>
    </location>
</feature>
<gene>
    <name evidence="14" type="ORF">M3M40_04880</name>
</gene>
<proteinExistence type="inferred from homology"/>
<dbReference type="GO" id="GO:0006817">
    <property type="term" value="P:phosphate ion transport"/>
    <property type="evidence" value="ECO:0007669"/>
    <property type="project" value="UniProtKB-UniRule"/>
</dbReference>
<dbReference type="RefSeq" id="WP_252766343.1">
    <property type="nucleotide sequence ID" value="NZ_CP097119.1"/>
</dbReference>
<keyword evidence="7 12" id="KW-0592">Phosphate transport</keyword>
<dbReference type="NCBIfam" id="TIGR02136">
    <property type="entry name" value="ptsS_2"/>
    <property type="match status" value="1"/>
</dbReference>
<dbReference type="Gene3D" id="3.40.190.10">
    <property type="entry name" value="Periplasmic binding protein-like II"/>
    <property type="match status" value="2"/>
</dbReference>
<dbReference type="GO" id="GO:0005886">
    <property type="term" value="C:plasma membrane"/>
    <property type="evidence" value="ECO:0007669"/>
    <property type="project" value="UniProtKB-SubCell"/>
</dbReference>
<evidence type="ECO:0000259" key="13">
    <source>
        <dbReference type="Pfam" id="PF12849"/>
    </source>
</evidence>
<evidence type="ECO:0000256" key="5">
    <source>
        <dbReference type="ARBA" id="ARBA00022448"/>
    </source>
</evidence>
<keyword evidence="10 12" id="KW-0564">Palmitate</keyword>
<comment type="function">
    <text evidence="12">Involved in the system for phosphate transport across the cytoplasmic membrane.</text>
</comment>
<evidence type="ECO:0000256" key="10">
    <source>
        <dbReference type="ARBA" id="ARBA00023139"/>
    </source>
</evidence>
<comment type="subunit">
    <text evidence="4 12">The complex is composed of two ATP-binding proteins (PstB), two transmembrane proteins (PstC and PstA) and a solute-binding protein (PstS).</text>
</comment>
<evidence type="ECO:0000256" key="8">
    <source>
        <dbReference type="ARBA" id="ARBA00022729"/>
    </source>
</evidence>
<dbReference type="PROSITE" id="PS51257">
    <property type="entry name" value="PROKAR_LIPOPROTEIN"/>
    <property type="match status" value="1"/>
</dbReference>
<keyword evidence="11 12" id="KW-0449">Lipoprotein</keyword>
<dbReference type="InterPro" id="IPR050811">
    <property type="entry name" value="Phosphate_ABC_transporter"/>
</dbReference>
<evidence type="ECO:0000313" key="15">
    <source>
        <dbReference type="Proteomes" id="UP001055911"/>
    </source>
</evidence>
<dbReference type="GO" id="GO:0042301">
    <property type="term" value="F:phosphate ion binding"/>
    <property type="evidence" value="ECO:0007669"/>
    <property type="project" value="UniProtKB-UniRule"/>
</dbReference>
<evidence type="ECO:0000256" key="4">
    <source>
        <dbReference type="ARBA" id="ARBA00011529"/>
    </source>
</evidence>
<dbReference type="InterPro" id="IPR011862">
    <property type="entry name" value="Phos-bd"/>
</dbReference>
<dbReference type="InterPro" id="IPR024370">
    <property type="entry name" value="PBP_domain"/>
</dbReference>
<keyword evidence="8" id="KW-0732">Signal</keyword>
<evidence type="ECO:0000256" key="6">
    <source>
        <dbReference type="ARBA" id="ARBA00022475"/>
    </source>
</evidence>
<evidence type="ECO:0000256" key="12">
    <source>
        <dbReference type="RuleBase" id="RU367119"/>
    </source>
</evidence>
<dbReference type="PANTHER" id="PTHR30570:SF4">
    <property type="entry name" value="PHOSPHATE-BINDING PROTEIN PSTS 1"/>
    <property type="match status" value="1"/>
</dbReference>
<evidence type="ECO:0000256" key="11">
    <source>
        <dbReference type="ARBA" id="ARBA00023288"/>
    </source>
</evidence>
<keyword evidence="5 12" id="KW-0813">Transport</keyword>
<comment type="subcellular location">
    <subcellularLocation>
        <location evidence="2 12">Cell membrane</location>
        <topology evidence="2 12">Lipid-anchor</topology>
    </subcellularLocation>
</comment>
<dbReference type="Pfam" id="PF12849">
    <property type="entry name" value="PBP_like_2"/>
    <property type="match status" value="1"/>
</dbReference>
<keyword evidence="6 12" id="KW-1003">Cell membrane</keyword>
<evidence type="ECO:0000313" key="14">
    <source>
        <dbReference type="EMBL" id="USS88826.1"/>
    </source>
</evidence>
<keyword evidence="9" id="KW-0472">Membrane</keyword>
<keyword evidence="15" id="KW-1185">Reference proteome</keyword>
<evidence type="ECO:0000256" key="2">
    <source>
        <dbReference type="ARBA" id="ARBA00004193"/>
    </source>
</evidence>
<reference evidence="14" key="1">
    <citation type="submission" date="2022-05" db="EMBL/GenBank/DDBJ databases">
        <authorList>
            <person name="Oliphant S.A."/>
            <person name="Watson-Haigh N.S."/>
            <person name="Sumby K.M."/>
            <person name="Gardner J.M."/>
            <person name="Jiranek V."/>
        </authorList>
    </citation>
    <scope>NUCLEOTIDE SEQUENCE</scope>
    <source>
        <strain evidence="14">KI4_B1</strain>
    </source>
</reference>
<dbReference type="SUPFAM" id="SSF53850">
    <property type="entry name" value="Periplasmic binding protein-like II"/>
    <property type="match status" value="1"/>
</dbReference>
<name>A0A9Q8ZUN3_9LACO</name>
<evidence type="ECO:0000256" key="1">
    <source>
        <dbReference type="ARBA" id="ARBA00002841"/>
    </source>
</evidence>
<protein>
    <recommendedName>
        <fullName evidence="12">Phosphate-binding protein</fullName>
    </recommendedName>
</protein>
<evidence type="ECO:0000256" key="3">
    <source>
        <dbReference type="ARBA" id="ARBA00008725"/>
    </source>
</evidence>
<dbReference type="Proteomes" id="UP001055911">
    <property type="component" value="Chromosome"/>
</dbReference>
<organism evidence="14 15">
    <name type="scientific">Fructilactobacillus cliffordii</name>
    <dbReference type="NCBI Taxonomy" id="2940299"/>
    <lineage>
        <taxon>Bacteria</taxon>
        <taxon>Bacillati</taxon>
        <taxon>Bacillota</taxon>
        <taxon>Bacilli</taxon>
        <taxon>Lactobacillales</taxon>
        <taxon>Lactobacillaceae</taxon>
        <taxon>Fructilactobacillus</taxon>
    </lineage>
</organism>
<dbReference type="PANTHER" id="PTHR30570">
    <property type="entry name" value="PERIPLASMIC PHOSPHATE BINDING COMPONENT OF PHOSPHATE ABC TRANSPORTER"/>
    <property type="match status" value="1"/>
</dbReference>
<accession>A0A9Q8ZUN3</accession>
<dbReference type="EMBL" id="CP097119">
    <property type="protein sequence ID" value="USS88826.1"/>
    <property type="molecule type" value="Genomic_DNA"/>
</dbReference>
<evidence type="ECO:0000256" key="7">
    <source>
        <dbReference type="ARBA" id="ARBA00022592"/>
    </source>
</evidence>
<comment type="similarity">
    <text evidence="3 12">Belongs to the PstS family.</text>
</comment>
<dbReference type="AlphaFoldDB" id="A0A9Q8ZUN3"/>
<dbReference type="CDD" id="cd13653">
    <property type="entry name" value="PBP2_phosphate_like_1"/>
    <property type="match status" value="1"/>
</dbReference>
<evidence type="ECO:0000256" key="9">
    <source>
        <dbReference type="ARBA" id="ARBA00023136"/>
    </source>
</evidence>